<evidence type="ECO:0000256" key="1">
    <source>
        <dbReference type="ARBA" id="ARBA00008361"/>
    </source>
</evidence>
<dbReference type="InterPro" id="IPR029063">
    <property type="entry name" value="SAM-dependent_MTases_sf"/>
</dbReference>
<dbReference type="OrthoDB" id="4571118at2"/>
<evidence type="ECO:0000313" key="5">
    <source>
        <dbReference type="EMBL" id="TVZ02546.1"/>
    </source>
</evidence>
<dbReference type="RefSeq" id="WP_145857664.1">
    <property type="nucleotide sequence ID" value="NZ_RPFW01000005.1"/>
</dbReference>
<name>A0A6P2BWD1_9ACTN</name>
<dbReference type="EMBL" id="RPFW01000005">
    <property type="protein sequence ID" value="TVZ02546.1"/>
    <property type="molecule type" value="Genomic_DNA"/>
</dbReference>
<protein>
    <submittedName>
        <fullName evidence="5">Class I SAM-dependent methyltransferase</fullName>
    </submittedName>
</protein>
<evidence type="ECO:0000256" key="3">
    <source>
        <dbReference type="ARBA" id="ARBA00022679"/>
    </source>
</evidence>
<reference evidence="5 6" key="1">
    <citation type="submission" date="2018-11" db="EMBL/GenBank/DDBJ databases">
        <title>Trebonia kvetii gen.nov., sp.nov., a novel acidophilic actinobacterium, and proposal of the new actinobacterial family Treboniaceae fam. nov.</title>
        <authorList>
            <person name="Rapoport D."/>
            <person name="Sagova-Mareckova M."/>
            <person name="Sedlacek I."/>
            <person name="Provaznik J."/>
            <person name="Kralova S."/>
            <person name="Pavlinic D."/>
            <person name="Benes V."/>
            <person name="Kopecky J."/>
        </authorList>
    </citation>
    <scope>NUCLEOTIDE SEQUENCE [LARGE SCALE GENOMIC DNA]</scope>
    <source>
        <strain evidence="5 6">15Tr583</strain>
    </source>
</reference>
<comment type="caution">
    <text evidence="5">The sequence shown here is derived from an EMBL/GenBank/DDBJ whole genome shotgun (WGS) entry which is preliminary data.</text>
</comment>
<organism evidence="5 6">
    <name type="scientific">Trebonia kvetii</name>
    <dbReference type="NCBI Taxonomy" id="2480626"/>
    <lineage>
        <taxon>Bacteria</taxon>
        <taxon>Bacillati</taxon>
        <taxon>Actinomycetota</taxon>
        <taxon>Actinomycetes</taxon>
        <taxon>Streptosporangiales</taxon>
        <taxon>Treboniaceae</taxon>
        <taxon>Trebonia</taxon>
    </lineage>
</organism>
<dbReference type="InterPro" id="IPR013216">
    <property type="entry name" value="Methyltransf_11"/>
</dbReference>
<dbReference type="GO" id="GO:0008757">
    <property type="term" value="F:S-adenosylmethionine-dependent methyltransferase activity"/>
    <property type="evidence" value="ECO:0007669"/>
    <property type="project" value="InterPro"/>
</dbReference>
<comment type="similarity">
    <text evidence="1">Belongs to the methyltransferase superfamily.</text>
</comment>
<gene>
    <name evidence="5" type="ORF">EAS64_27590</name>
</gene>
<dbReference type="Pfam" id="PF08241">
    <property type="entry name" value="Methyltransf_11"/>
    <property type="match status" value="1"/>
</dbReference>
<dbReference type="SMR" id="A0A6P2BWD1"/>
<dbReference type="InterPro" id="IPR051052">
    <property type="entry name" value="Diverse_substrate_MTase"/>
</dbReference>
<proteinExistence type="inferred from homology"/>
<evidence type="ECO:0000259" key="4">
    <source>
        <dbReference type="Pfam" id="PF08241"/>
    </source>
</evidence>
<keyword evidence="2 5" id="KW-0489">Methyltransferase</keyword>
<keyword evidence="3 5" id="KW-0808">Transferase</keyword>
<dbReference type="GO" id="GO:0032259">
    <property type="term" value="P:methylation"/>
    <property type="evidence" value="ECO:0007669"/>
    <property type="project" value="UniProtKB-KW"/>
</dbReference>
<dbReference type="CDD" id="cd02440">
    <property type="entry name" value="AdoMet_MTases"/>
    <property type="match status" value="1"/>
</dbReference>
<dbReference type="Gene3D" id="3.40.50.150">
    <property type="entry name" value="Vaccinia Virus protein VP39"/>
    <property type="match status" value="1"/>
</dbReference>
<dbReference type="Proteomes" id="UP000460272">
    <property type="component" value="Unassembled WGS sequence"/>
</dbReference>
<dbReference type="PANTHER" id="PTHR44942:SF4">
    <property type="entry name" value="METHYLTRANSFERASE TYPE 11 DOMAIN-CONTAINING PROTEIN"/>
    <property type="match status" value="1"/>
</dbReference>
<dbReference type="PANTHER" id="PTHR44942">
    <property type="entry name" value="METHYLTRANSF_11 DOMAIN-CONTAINING PROTEIN"/>
    <property type="match status" value="1"/>
</dbReference>
<keyword evidence="6" id="KW-1185">Reference proteome</keyword>
<sequence length="206" mass="21094">MTTSHSAVPNHHAGFPGFAGPAGYLAAASMVLGRKGNARLAARLSAVAAGDAVADIGCGPGTAARHAARLGASVVGIDPAPVMLRAARILTRRSSRAVRYAEGSAEALPLPGSSVSVAWSIACVHHWADLDAGLREARRVLKPGGRLVAIERLTRPGATGLASHGWTAEQASAFADRCLAHGFTGIETNQHGRGRRTTVSVRATAS</sequence>
<dbReference type="AlphaFoldDB" id="A0A6P2BWD1"/>
<evidence type="ECO:0000256" key="2">
    <source>
        <dbReference type="ARBA" id="ARBA00022603"/>
    </source>
</evidence>
<evidence type="ECO:0000313" key="6">
    <source>
        <dbReference type="Proteomes" id="UP000460272"/>
    </source>
</evidence>
<dbReference type="SUPFAM" id="SSF53335">
    <property type="entry name" value="S-adenosyl-L-methionine-dependent methyltransferases"/>
    <property type="match status" value="1"/>
</dbReference>
<accession>A0A6P2BWD1</accession>
<feature type="domain" description="Methyltransferase type 11" evidence="4">
    <location>
        <begin position="55"/>
        <end position="148"/>
    </location>
</feature>